<evidence type="ECO:0000256" key="2">
    <source>
        <dbReference type="SAM" id="Phobius"/>
    </source>
</evidence>
<dbReference type="VEuPathDB" id="TriTrypDB:LdBPK_170050.1"/>
<dbReference type="Pfam" id="PF00226">
    <property type="entry name" value="DnaJ"/>
    <property type="match status" value="1"/>
</dbReference>
<keyword evidence="2" id="KW-1133">Transmembrane helix</keyword>
<dbReference type="VEuPathDB" id="TriTrypDB:LdCL_170005500"/>
<comment type="caution">
    <text evidence="4">The sequence shown here is derived from an EMBL/GenBank/DDBJ whole genome shotgun (WGS) entry which is preliminary data.</text>
</comment>
<reference evidence="5" key="1">
    <citation type="submission" date="2019-02" db="EMBL/GenBank/DDBJ databases">
        <title>FDA dAtabase for Regulatory Grade micrObial Sequences (FDA-ARGOS): Supporting development and validation of Infectious Disease Dx tests.</title>
        <authorList>
            <person name="Duncan R."/>
            <person name="Fisher C."/>
            <person name="Tallon L."/>
            <person name="Sadzewicz L."/>
            <person name="Sengamalay N."/>
            <person name="Ott S."/>
            <person name="Godinez A."/>
            <person name="Nagaraj S."/>
            <person name="Vavikolanu K."/>
            <person name="Vyas G."/>
            <person name="Nadendla S."/>
            <person name="Aluvathingal J."/>
            <person name="Sichtig H."/>
        </authorList>
    </citation>
    <scope>NUCLEOTIDE SEQUENCE [LARGE SCALE GENOMIC DNA]</scope>
    <source>
        <strain evidence="5">FDAARGOS_360</strain>
    </source>
</reference>
<feature type="region of interest" description="Disordered" evidence="1">
    <location>
        <begin position="170"/>
        <end position="192"/>
    </location>
</feature>
<dbReference type="FunFam" id="1.10.287.110:FF:000146">
    <property type="entry name" value="Chaperone protein DNAj"/>
    <property type="match status" value="1"/>
</dbReference>
<dbReference type="Proteomes" id="UP000318821">
    <property type="component" value="Unassembled WGS sequence"/>
</dbReference>
<accession>A0A504YBV6</accession>
<proteinExistence type="predicted"/>
<evidence type="ECO:0000256" key="1">
    <source>
        <dbReference type="SAM" id="MobiDB-lite"/>
    </source>
</evidence>
<dbReference type="PROSITE" id="PS50076">
    <property type="entry name" value="DNAJ_2"/>
    <property type="match status" value="1"/>
</dbReference>
<dbReference type="InterPro" id="IPR036869">
    <property type="entry name" value="J_dom_sf"/>
</dbReference>
<dbReference type="AlphaFoldDB" id="A0A504YBV6"/>
<dbReference type="Gene3D" id="1.10.287.110">
    <property type="entry name" value="DnaJ domain"/>
    <property type="match status" value="1"/>
</dbReference>
<dbReference type="CDD" id="cd06257">
    <property type="entry name" value="DnaJ"/>
    <property type="match status" value="1"/>
</dbReference>
<dbReference type="InterPro" id="IPR001623">
    <property type="entry name" value="DnaJ_domain"/>
</dbReference>
<organism evidence="4 5">
    <name type="scientific">Leishmania donovani</name>
    <dbReference type="NCBI Taxonomy" id="5661"/>
    <lineage>
        <taxon>Eukaryota</taxon>
        <taxon>Discoba</taxon>
        <taxon>Euglenozoa</taxon>
        <taxon>Kinetoplastea</taxon>
        <taxon>Metakinetoplastina</taxon>
        <taxon>Trypanosomatida</taxon>
        <taxon>Trypanosomatidae</taxon>
        <taxon>Leishmaniinae</taxon>
        <taxon>Leishmania</taxon>
    </lineage>
</organism>
<dbReference type="SUPFAM" id="SSF46565">
    <property type="entry name" value="Chaperone J-domain"/>
    <property type="match status" value="1"/>
</dbReference>
<protein>
    <submittedName>
        <fullName evidence="4">DnaJ domain family protein</fullName>
    </submittedName>
</protein>
<dbReference type="VEuPathDB" id="TriTrypDB:LDHU3_17.0070"/>
<evidence type="ECO:0000313" key="5">
    <source>
        <dbReference type="Proteomes" id="UP000318821"/>
    </source>
</evidence>
<name>A0A504YBV6_LEIDO</name>
<evidence type="ECO:0000313" key="4">
    <source>
        <dbReference type="EMBL" id="TPP55177.1"/>
    </source>
</evidence>
<sequence>MGQAVMEDQGNSLVVWGSTGRRLQFSMQDLKLPASLRDNPHFHFYEKQWDAVASFWFNRVLKESALQHLSVEAIIELIREDISKRWERRRQEQSIYKKRKRLLQRSGPAGTPSASVLLTNVTTLEGYHAATEMEQKDLVTALVERVEDVAKDKVESWRVLIDDASEQRPAKAARVEGTTATSGEHSEDDADAAGDFDDRVAVVLKLSSKEKAATTIAHLHGSRFDDRRVFYKPGCFVLALRSLFVTLTPTSLKRRIAIRMQTGMERTEELERQLQWLQKHGSPLQVMGLPNHAELAEVRARYRSLVLETHPDTAKNTTGESEYAILQTAYKMSVNPASLWHQNGASPALHRQLLQTSKKSLRRLDRVHVFATFSYAVMLAIGVFFSTVVVSNGLEAALKFFDPEFYHFMVQQEKEEDRKRAAGEVVNTDPKRLAPTAVRRLLFPGQFIHEGDEGKARRGE</sequence>
<gene>
    <name evidence="4" type="ORF">CGC20_38110</name>
</gene>
<feature type="domain" description="J" evidence="3">
    <location>
        <begin position="282"/>
        <end position="344"/>
    </location>
</feature>
<feature type="transmembrane region" description="Helical" evidence="2">
    <location>
        <begin position="367"/>
        <end position="390"/>
    </location>
</feature>
<keyword evidence="2" id="KW-0812">Transmembrane</keyword>
<evidence type="ECO:0000259" key="3">
    <source>
        <dbReference type="PROSITE" id="PS50076"/>
    </source>
</evidence>
<dbReference type="EMBL" id="RHLD01000040">
    <property type="protein sequence ID" value="TPP55177.1"/>
    <property type="molecule type" value="Genomic_DNA"/>
</dbReference>
<keyword evidence="2" id="KW-0472">Membrane</keyword>